<evidence type="ECO:0000313" key="2">
    <source>
        <dbReference type="EMBL" id="GBM34518.1"/>
    </source>
</evidence>
<name>A0A4Y2F1X4_ARAVE</name>
<dbReference type="AlphaFoldDB" id="A0A4Y2F1X4"/>
<gene>
    <name evidence="2" type="ORF">AVEN_43177_1</name>
</gene>
<dbReference type="Proteomes" id="UP000499080">
    <property type="component" value="Unassembled WGS sequence"/>
</dbReference>
<feature type="region of interest" description="Disordered" evidence="1">
    <location>
        <begin position="1"/>
        <end position="23"/>
    </location>
</feature>
<accession>A0A4Y2F1X4</accession>
<reference evidence="2 3" key="1">
    <citation type="journal article" date="2019" name="Sci. Rep.">
        <title>Orb-weaving spider Araneus ventricosus genome elucidates the spidroin gene catalogue.</title>
        <authorList>
            <person name="Kono N."/>
            <person name="Nakamura H."/>
            <person name="Ohtoshi R."/>
            <person name="Moran D.A.P."/>
            <person name="Shinohara A."/>
            <person name="Yoshida Y."/>
            <person name="Fujiwara M."/>
            <person name="Mori M."/>
            <person name="Tomita M."/>
            <person name="Arakawa K."/>
        </authorList>
    </citation>
    <scope>NUCLEOTIDE SEQUENCE [LARGE SCALE GENOMIC DNA]</scope>
</reference>
<proteinExistence type="predicted"/>
<protein>
    <submittedName>
        <fullName evidence="2">Uncharacterized protein</fullName>
    </submittedName>
</protein>
<evidence type="ECO:0000256" key="1">
    <source>
        <dbReference type="SAM" id="MobiDB-lite"/>
    </source>
</evidence>
<sequence>MKSVFRRPDLKSQRPSLSFHHQENRARARFCPLPKISRSPSSLFLLIPIVLLLGERSTGLSMNPRQFCRWSLFQRANIGSLPFWSFPLSQAASQAGDK</sequence>
<evidence type="ECO:0000313" key="3">
    <source>
        <dbReference type="Proteomes" id="UP000499080"/>
    </source>
</evidence>
<keyword evidence="3" id="KW-1185">Reference proteome</keyword>
<dbReference type="EMBL" id="BGPR01000762">
    <property type="protein sequence ID" value="GBM34518.1"/>
    <property type="molecule type" value="Genomic_DNA"/>
</dbReference>
<comment type="caution">
    <text evidence="2">The sequence shown here is derived from an EMBL/GenBank/DDBJ whole genome shotgun (WGS) entry which is preliminary data.</text>
</comment>
<organism evidence="2 3">
    <name type="scientific">Araneus ventricosus</name>
    <name type="common">Orbweaver spider</name>
    <name type="synonym">Epeira ventricosa</name>
    <dbReference type="NCBI Taxonomy" id="182803"/>
    <lineage>
        <taxon>Eukaryota</taxon>
        <taxon>Metazoa</taxon>
        <taxon>Ecdysozoa</taxon>
        <taxon>Arthropoda</taxon>
        <taxon>Chelicerata</taxon>
        <taxon>Arachnida</taxon>
        <taxon>Araneae</taxon>
        <taxon>Araneomorphae</taxon>
        <taxon>Entelegynae</taxon>
        <taxon>Araneoidea</taxon>
        <taxon>Araneidae</taxon>
        <taxon>Araneus</taxon>
    </lineage>
</organism>
<feature type="compositionally biased region" description="Basic and acidic residues" evidence="1">
    <location>
        <begin position="1"/>
        <end position="12"/>
    </location>
</feature>